<dbReference type="CDD" id="cd07983">
    <property type="entry name" value="LPLAT_DUF374-like"/>
    <property type="match status" value="1"/>
</dbReference>
<evidence type="ECO:0000313" key="2">
    <source>
        <dbReference type="EMBL" id="QDU61445.1"/>
    </source>
</evidence>
<gene>
    <name evidence="2" type="ORF">Pan216_23020</name>
</gene>
<proteinExistence type="predicted"/>
<dbReference type="AlphaFoldDB" id="A0A518B394"/>
<dbReference type="Pfam" id="PF04028">
    <property type="entry name" value="DUF374"/>
    <property type="match status" value="1"/>
</dbReference>
<accession>A0A518B394</accession>
<dbReference type="KEGG" id="knv:Pan216_23020"/>
<feature type="domain" description="DUF374" evidence="1">
    <location>
        <begin position="71"/>
        <end position="135"/>
    </location>
</feature>
<dbReference type="RefSeq" id="WP_145258038.1">
    <property type="nucleotide sequence ID" value="NZ_CP036279.1"/>
</dbReference>
<organism evidence="2 3">
    <name type="scientific">Kolteria novifilia</name>
    <dbReference type="NCBI Taxonomy" id="2527975"/>
    <lineage>
        <taxon>Bacteria</taxon>
        <taxon>Pseudomonadati</taxon>
        <taxon>Planctomycetota</taxon>
        <taxon>Planctomycetia</taxon>
        <taxon>Kolteriales</taxon>
        <taxon>Kolteriaceae</taxon>
        <taxon>Kolteria</taxon>
    </lineage>
</organism>
<dbReference type="OrthoDB" id="9810508at2"/>
<name>A0A518B394_9BACT</name>
<keyword evidence="3" id="KW-1185">Reference proteome</keyword>
<evidence type="ECO:0000313" key="3">
    <source>
        <dbReference type="Proteomes" id="UP000317093"/>
    </source>
</evidence>
<protein>
    <recommendedName>
        <fullName evidence="1">DUF374 domain-containing protein</fullName>
    </recommendedName>
</protein>
<reference evidence="2 3" key="1">
    <citation type="submission" date="2019-02" db="EMBL/GenBank/DDBJ databases">
        <title>Deep-cultivation of Planctomycetes and their phenomic and genomic characterization uncovers novel biology.</title>
        <authorList>
            <person name="Wiegand S."/>
            <person name="Jogler M."/>
            <person name="Boedeker C."/>
            <person name="Pinto D."/>
            <person name="Vollmers J."/>
            <person name="Rivas-Marin E."/>
            <person name="Kohn T."/>
            <person name="Peeters S.H."/>
            <person name="Heuer A."/>
            <person name="Rast P."/>
            <person name="Oberbeckmann S."/>
            <person name="Bunk B."/>
            <person name="Jeske O."/>
            <person name="Meyerdierks A."/>
            <person name="Storesund J.E."/>
            <person name="Kallscheuer N."/>
            <person name="Luecker S."/>
            <person name="Lage O.M."/>
            <person name="Pohl T."/>
            <person name="Merkel B.J."/>
            <person name="Hornburger P."/>
            <person name="Mueller R.-W."/>
            <person name="Bruemmer F."/>
            <person name="Labrenz M."/>
            <person name="Spormann A.M."/>
            <person name="Op den Camp H."/>
            <person name="Overmann J."/>
            <person name="Amann R."/>
            <person name="Jetten M.S.M."/>
            <person name="Mascher T."/>
            <person name="Medema M.H."/>
            <person name="Devos D.P."/>
            <person name="Kaster A.-K."/>
            <person name="Ovreas L."/>
            <person name="Rohde M."/>
            <person name="Galperin M.Y."/>
            <person name="Jogler C."/>
        </authorList>
    </citation>
    <scope>NUCLEOTIDE SEQUENCE [LARGE SCALE GENOMIC DNA]</scope>
    <source>
        <strain evidence="2 3">Pan216</strain>
    </source>
</reference>
<dbReference type="Proteomes" id="UP000317093">
    <property type="component" value="Chromosome"/>
</dbReference>
<evidence type="ECO:0000259" key="1">
    <source>
        <dbReference type="Pfam" id="PF04028"/>
    </source>
</evidence>
<dbReference type="EMBL" id="CP036279">
    <property type="protein sequence ID" value="QDU61445.1"/>
    <property type="molecule type" value="Genomic_DNA"/>
</dbReference>
<dbReference type="InterPro" id="IPR007172">
    <property type="entry name" value="DUF374"/>
</dbReference>
<sequence length="235" mass="25800">MSKKLKEAALMHAAESIGPLVLRSWIGSLRTKVVSESPKPHFLRTDFEGSYLYAVWHEVLLLPALLASIRHPYVVISNSRDGSYITRIAEGLGWNVLRGSSSRGAFSVVRQILEAHKQGDIVNLAFTIDGPRGPRREAKGGLAYVSAQTRLPIIAVGSAHDRPWRAKSWDRFVLPRPFSKAAMYLSEPIAPPRSTSESDVEATRLVLQSEMTRVTAAAESIVAGEQAAKFVRKAA</sequence>